<dbReference type="NCBIfam" id="TIGR00675">
    <property type="entry name" value="dcm"/>
    <property type="match status" value="1"/>
</dbReference>
<dbReference type="Pfam" id="PF00145">
    <property type="entry name" value="DNA_methylase"/>
    <property type="match status" value="1"/>
</dbReference>
<dbReference type="AlphaFoldDB" id="A0A0F9NU02"/>
<dbReference type="EC" id="2.1.1.37" evidence="1"/>
<dbReference type="PROSITE" id="PS00095">
    <property type="entry name" value="C5_MTASE_2"/>
    <property type="match status" value="1"/>
</dbReference>
<feature type="region of interest" description="Disordered" evidence="5">
    <location>
        <begin position="104"/>
        <end position="125"/>
    </location>
</feature>
<dbReference type="InterPro" id="IPR050390">
    <property type="entry name" value="C5-Methyltransferase"/>
</dbReference>
<name>A0A0F9NU02_9ZZZZ</name>
<dbReference type="InterPro" id="IPR001525">
    <property type="entry name" value="C5_MeTfrase"/>
</dbReference>
<comment type="caution">
    <text evidence="6">The sequence shown here is derived from an EMBL/GenBank/DDBJ whole genome shotgun (WGS) entry which is preliminary data.</text>
</comment>
<dbReference type="GO" id="GO:0032259">
    <property type="term" value="P:methylation"/>
    <property type="evidence" value="ECO:0007669"/>
    <property type="project" value="UniProtKB-KW"/>
</dbReference>
<dbReference type="Gene3D" id="3.90.120.10">
    <property type="entry name" value="DNA Methylase, subunit A, domain 2"/>
    <property type="match status" value="1"/>
</dbReference>
<reference evidence="6" key="1">
    <citation type="journal article" date="2015" name="Nature">
        <title>Complex archaea that bridge the gap between prokaryotes and eukaryotes.</title>
        <authorList>
            <person name="Spang A."/>
            <person name="Saw J.H."/>
            <person name="Jorgensen S.L."/>
            <person name="Zaremba-Niedzwiedzka K."/>
            <person name="Martijn J."/>
            <person name="Lind A.E."/>
            <person name="van Eijk R."/>
            <person name="Schleper C."/>
            <person name="Guy L."/>
            <person name="Ettema T.J."/>
        </authorList>
    </citation>
    <scope>NUCLEOTIDE SEQUENCE</scope>
</reference>
<dbReference type="SUPFAM" id="SSF53335">
    <property type="entry name" value="S-adenosyl-L-methionine-dependent methyltransferases"/>
    <property type="match status" value="1"/>
</dbReference>
<dbReference type="EMBL" id="LAZR01003697">
    <property type="protein sequence ID" value="KKN15587.1"/>
    <property type="molecule type" value="Genomic_DNA"/>
</dbReference>
<dbReference type="PANTHER" id="PTHR10629:SF52">
    <property type="entry name" value="DNA (CYTOSINE-5)-METHYLTRANSFERASE 1"/>
    <property type="match status" value="1"/>
</dbReference>
<dbReference type="InterPro" id="IPR031303">
    <property type="entry name" value="C5_meth_CS"/>
</dbReference>
<gene>
    <name evidence="6" type="ORF">LCGC14_0984370</name>
</gene>
<dbReference type="GO" id="GO:0003677">
    <property type="term" value="F:DNA binding"/>
    <property type="evidence" value="ECO:0007669"/>
    <property type="project" value="TreeGrafter"/>
</dbReference>
<evidence type="ECO:0000313" key="6">
    <source>
        <dbReference type="EMBL" id="KKN15587.1"/>
    </source>
</evidence>
<keyword evidence="4" id="KW-0949">S-adenosyl-L-methionine</keyword>
<dbReference type="GO" id="GO:0044027">
    <property type="term" value="P:negative regulation of gene expression via chromosomal CpG island methylation"/>
    <property type="evidence" value="ECO:0007669"/>
    <property type="project" value="TreeGrafter"/>
</dbReference>
<dbReference type="InterPro" id="IPR029063">
    <property type="entry name" value="SAM-dependent_MTases_sf"/>
</dbReference>
<sequence length="281" mass="30817">MAGNRSGLAGDRGALWWQFHRLIGEGRPTWVVAENVPGLLSSRGGEDFATIIDSLTEHGYGVVWGVLDAQWFGVAQRRRRVFIVAHSGGVPRPEVLALSEGVFGHPEPGRDTGQSVAGSLETRPTPDRLRAEEGHIVFRQQRTTDYVEDQIASTVAARDYKDATDLIAFAQNQRGEVRDLGDVAGALAAEPGIKQQTYVVHATQTPIVAEDRAHALGVESQQAVVNSQVRKFTPLECQRLQGFPDDFYDGINMSDTQKYRQMGNAVAVPVVEWIMRRIAGS</sequence>
<evidence type="ECO:0000256" key="3">
    <source>
        <dbReference type="ARBA" id="ARBA00022679"/>
    </source>
</evidence>
<dbReference type="PRINTS" id="PR00105">
    <property type="entry name" value="C5METTRFRASE"/>
</dbReference>
<protein>
    <recommendedName>
        <fullName evidence="1">DNA (cytosine-5-)-methyltransferase</fullName>
        <ecNumber evidence="1">2.1.1.37</ecNumber>
    </recommendedName>
</protein>
<dbReference type="PROSITE" id="PS51679">
    <property type="entry name" value="SAM_MT_C5"/>
    <property type="match status" value="1"/>
</dbReference>
<accession>A0A0F9NU02</accession>
<proteinExistence type="predicted"/>
<dbReference type="PANTHER" id="PTHR10629">
    <property type="entry name" value="CYTOSINE-SPECIFIC METHYLTRANSFERASE"/>
    <property type="match status" value="1"/>
</dbReference>
<evidence type="ECO:0000256" key="2">
    <source>
        <dbReference type="ARBA" id="ARBA00022603"/>
    </source>
</evidence>
<evidence type="ECO:0000256" key="5">
    <source>
        <dbReference type="SAM" id="MobiDB-lite"/>
    </source>
</evidence>
<keyword evidence="2" id="KW-0489">Methyltransferase</keyword>
<dbReference type="GO" id="GO:0003886">
    <property type="term" value="F:DNA (cytosine-5-)-methyltransferase activity"/>
    <property type="evidence" value="ECO:0007669"/>
    <property type="project" value="UniProtKB-EC"/>
</dbReference>
<keyword evidence="3" id="KW-0808">Transferase</keyword>
<organism evidence="6">
    <name type="scientific">marine sediment metagenome</name>
    <dbReference type="NCBI Taxonomy" id="412755"/>
    <lineage>
        <taxon>unclassified sequences</taxon>
        <taxon>metagenomes</taxon>
        <taxon>ecological metagenomes</taxon>
    </lineage>
</organism>
<dbReference type="GO" id="GO:0005634">
    <property type="term" value="C:nucleus"/>
    <property type="evidence" value="ECO:0007669"/>
    <property type="project" value="TreeGrafter"/>
</dbReference>
<evidence type="ECO:0000256" key="4">
    <source>
        <dbReference type="ARBA" id="ARBA00022691"/>
    </source>
</evidence>
<evidence type="ECO:0000256" key="1">
    <source>
        <dbReference type="ARBA" id="ARBA00011975"/>
    </source>
</evidence>
<dbReference type="Gene3D" id="3.40.50.150">
    <property type="entry name" value="Vaccinia Virus protein VP39"/>
    <property type="match status" value="1"/>
</dbReference>